<dbReference type="EMBL" id="AP025564">
    <property type="protein sequence ID" value="BDE95914.1"/>
    <property type="molecule type" value="Genomic_DNA"/>
</dbReference>
<dbReference type="InterPro" id="IPR046947">
    <property type="entry name" value="LytR-like"/>
</dbReference>
<gene>
    <name evidence="2" type="ORF">CE91St30_12470</name>
</gene>
<evidence type="ECO:0000259" key="1">
    <source>
        <dbReference type="PROSITE" id="PS50930"/>
    </source>
</evidence>
<dbReference type="Gene3D" id="2.40.50.1020">
    <property type="entry name" value="LytTr DNA-binding domain"/>
    <property type="match status" value="1"/>
</dbReference>
<dbReference type="PROSITE" id="PS50930">
    <property type="entry name" value="HTH_LYTTR"/>
    <property type="match status" value="1"/>
</dbReference>
<proteinExistence type="predicted"/>
<dbReference type="SMART" id="SM00850">
    <property type="entry name" value="LytTR"/>
    <property type="match status" value="1"/>
</dbReference>
<organism evidence="2 3">
    <name type="scientific">Raoultibacter timonensis</name>
    <dbReference type="NCBI Taxonomy" id="1907662"/>
    <lineage>
        <taxon>Bacteria</taxon>
        <taxon>Bacillati</taxon>
        <taxon>Actinomycetota</taxon>
        <taxon>Coriobacteriia</taxon>
        <taxon>Eggerthellales</taxon>
        <taxon>Eggerthellaceae</taxon>
        <taxon>Raoultibacter</taxon>
    </lineage>
</organism>
<dbReference type="PANTHER" id="PTHR37299">
    <property type="entry name" value="TRANSCRIPTIONAL REGULATOR-RELATED"/>
    <property type="match status" value="1"/>
</dbReference>
<dbReference type="Proteomes" id="UP001320544">
    <property type="component" value="Chromosome"/>
</dbReference>
<sequence>MQVSINEERELDDIHVDIRCPRVDERVGRIVANLEAFDRRLVGKRDGSTHLLDATQVLYAEAVDRRVFVYTAEGVYETALRLYEIEDGLSALDFVRISKQTIVNFSKVRAIKPDFNARLQLVLDNGEAVIVSRQYSGAIKRKIGAF</sequence>
<keyword evidence="3" id="KW-1185">Reference proteome</keyword>
<dbReference type="RefSeq" id="WP_244412166.1">
    <property type="nucleotide sequence ID" value="NZ_AP025564.1"/>
</dbReference>
<dbReference type="Pfam" id="PF04397">
    <property type="entry name" value="LytTR"/>
    <property type="match status" value="1"/>
</dbReference>
<dbReference type="PANTHER" id="PTHR37299:SF4">
    <property type="entry name" value="TRANSCRIPTIONAL REGULATOR"/>
    <property type="match status" value="1"/>
</dbReference>
<evidence type="ECO:0000313" key="2">
    <source>
        <dbReference type="EMBL" id="BDE95914.1"/>
    </source>
</evidence>
<dbReference type="InterPro" id="IPR007492">
    <property type="entry name" value="LytTR_DNA-bd_dom"/>
</dbReference>
<evidence type="ECO:0000313" key="3">
    <source>
        <dbReference type="Proteomes" id="UP001320544"/>
    </source>
</evidence>
<accession>A0ABM7WI13</accession>
<reference evidence="2 3" key="1">
    <citation type="submission" date="2022-01" db="EMBL/GenBank/DDBJ databases">
        <title>Novel bile acid biosynthetic pathways are enriched in the microbiome of centenarians.</title>
        <authorList>
            <person name="Sato Y."/>
            <person name="Atarashi K."/>
            <person name="Plichta R.D."/>
            <person name="Arai Y."/>
            <person name="Sasajima S."/>
            <person name="Kearney M.S."/>
            <person name="Suda W."/>
            <person name="Takeshita K."/>
            <person name="Sasaki T."/>
            <person name="Okamoto S."/>
            <person name="Skelly N.A."/>
            <person name="Okamura Y."/>
            <person name="Vlamakis H."/>
            <person name="Li Y."/>
            <person name="Tanoue T."/>
            <person name="Takei H."/>
            <person name="Nittono H."/>
            <person name="Narushima S."/>
            <person name="Irie J."/>
            <person name="Itoh H."/>
            <person name="Moriya K."/>
            <person name="Sugiura Y."/>
            <person name="Suematsu M."/>
            <person name="Moritoki N."/>
            <person name="Shibata S."/>
            <person name="Littman R.D."/>
            <person name="Fischbach A.M."/>
            <person name="Uwamino Y."/>
            <person name="Inoue T."/>
            <person name="Honda A."/>
            <person name="Hattori M."/>
            <person name="Murai T."/>
            <person name="Xavier J.R."/>
            <person name="Hirose N."/>
            <person name="Honda K."/>
        </authorList>
    </citation>
    <scope>NUCLEOTIDE SEQUENCE [LARGE SCALE GENOMIC DNA]</scope>
    <source>
        <strain evidence="2 3">CE91-St30</strain>
    </source>
</reference>
<name>A0ABM7WI13_9ACTN</name>
<protein>
    <submittedName>
        <fullName evidence="2">LytR family transcriptional regulator</fullName>
    </submittedName>
</protein>
<feature type="domain" description="HTH LytTR-type" evidence="1">
    <location>
        <begin position="41"/>
        <end position="145"/>
    </location>
</feature>